<sequence length="424" mass="44821">MTPGIQQYSDDVKHAIDHSSSSLHDISLQIHANPELGYEEVFAHKILTDYLEAQGFNVTRGAYGIKTAFVAEYESPATAAAAARGETVRSVGFCSEYDALPGVGHACGHNLIAIAGLAAALGVKAALEKHNLVGRLRVIGTPAEETTGGKIPLIEKGAFDGLDACMMTHPSPADVVYSTILSVGGYKVEYFGKASHASASPWEGINALDALVTAYNALGLLRQQTAPTSRVHCIITNGGQAANSTSFISNKEQSLHNNVVRILNAAAESTGCTVKLTKEMEYQPVPHNELLAGRYTQYTEDLGTKYLPRAMQEALPSGSTDMGNVAHYVPGIHPVYNIVGLNGELDLTVSNHSIRFTEQAKTEVAHEATLRSAKGLALTGLDLLVEPGFAEAVKADFEARVPKGGNVALQMKARAAVGAGCGCH</sequence>
<dbReference type="Gene3D" id="3.40.630.10">
    <property type="entry name" value="Zn peptidases"/>
    <property type="match status" value="1"/>
</dbReference>
<comment type="similarity">
    <text evidence="1 2">Belongs to the peptidase M20A family.</text>
</comment>
<dbReference type="SUPFAM" id="SSF53187">
    <property type="entry name" value="Zn-dependent exopeptidases"/>
    <property type="match status" value="1"/>
</dbReference>
<evidence type="ECO:0000313" key="4">
    <source>
        <dbReference type="Proteomes" id="UP000696485"/>
    </source>
</evidence>
<evidence type="ECO:0000256" key="2">
    <source>
        <dbReference type="PIRNR" id="PIRNR037226"/>
    </source>
</evidence>
<keyword evidence="4" id="KW-1185">Reference proteome</keyword>
<accession>A0A9P5VG39</accession>
<name>A0A9P5VG39_9FUNG</name>
<dbReference type="Pfam" id="PF01546">
    <property type="entry name" value="Peptidase_M20"/>
    <property type="match status" value="1"/>
</dbReference>
<dbReference type="GO" id="GO:0016805">
    <property type="term" value="F:dipeptidase activity"/>
    <property type="evidence" value="ECO:0007669"/>
    <property type="project" value="InterPro"/>
</dbReference>
<evidence type="ECO:0000256" key="1">
    <source>
        <dbReference type="ARBA" id="ARBA00006247"/>
    </source>
</evidence>
<dbReference type="CDD" id="cd05672">
    <property type="entry name" value="M20_ACY1L2-like"/>
    <property type="match status" value="1"/>
</dbReference>
<dbReference type="InterPro" id="IPR017439">
    <property type="entry name" value="Amidohydrolase"/>
</dbReference>
<proteinExistence type="inferred from homology"/>
<comment type="caution">
    <text evidence="3">The sequence shown here is derived from an EMBL/GenBank/DDBJ whole genome shotgun (WGS) entry which is preliminary data.</text>
</comment>
<reference evidence="3" key="1">
    <citation type="journal article" date="2020" name="Fungal Divers.">
        <title>Resolving the Mortierellaceae phylogeny through synthesis of multi-gene phylogenetics and phylogenomics.</title>
        <authorList>
            <person name="Vandepol N."/>
            <person name="Liber J."/>
            <person name="Desiro A."/>
            <person name="Na H."/>
            <person name="Kennedy M."/>
            <person name="Barry K."/>
            <person name="Grigoriev I.V."/>
            <person name="Miller A.N."/>
            <person name="O'Donnell K."/>
            <person name="Stajich J.E."/>
            <person name="Bonito G."/>
        </authorList>
    </citation>
    <scope>NUCLEOTIDE SEQUENCE</scope>
    <source>
        <strain evidence="3">NVP1</strain>
    </source>
</reference>
<dbReference type="Proteomes" id="UP000696485">
    <property type="component" value="Unassembled WGS sequence"/>
</dbReference>
<dbReference type="InterPro" id="IPR002933">
    <property type="entry name" value="Peptidase_M20"/>
</dbReference>
<dbReference type="SUPFAM" id="SSF55031">
    <property type="entry name" value="Bacterial exopeptidase dimerisation domain"/>
    <property type="match status" value="1"/>
</dbReference>
<dbReference type="InterPro" id="IPR052030">
    <property type="entry name" value="Peptidase_M20/M20A_hydrolases"/>
</dbReference>
<dbReference type="PANTHER" id="PTHR30575:SF0">
    <property type="entry name" value="XAA-ARG DIPEPTIDASE"/>
    <property type="match status" value="1"/>
</dbReference>
<dbReference type="InterPro" id="IPR017144">
    <property type="entry name" value="Xaa-Arg_dipeptidase"/>
</dbReference>
<protein>
    <recommendedName>
        <fullName evidence="2">Peptidase M20 domain-containing protein 2</fullName>
    </recommendedName>
</protein>
<dbReference type="EMBL" id="JAAAUY010001724">
    <property type="protein sequence ID" value="KAF9319979.1"/>
    <property type="molecule type" value="Genomic_DNA"/>
</dbReference>
<dbReference type="AlphaFoldDB" id="A0A9P5VG39"/>
<organism evidence="3 4">
    <name type="scientific">Podila minutissima</name>
    <dbReference type="NCBI Taxonomy" id="64525"/>
    <lineage>
        <taxon>Eukaryota</taxon>
        <taxon>Fungi</taxon>
        <taxon>Fungi incertae sedis</taxon>
        <taxon>Mucoromycota</taxon>
        <taxon>Mortierellomycotina</taxon>
        <taxon>Mortierellomycetes</taxon>
        <taxon>Mortierellales</taxon>
        <taxon>Mortierellaceae</taxon>
        <taxon>Podila</taxon>
    </lineage>
</organism>
<gene>
    <name evidence="3" type="ORF">BG006_002891</name>
</gene>
<evidence type="ECO:0000313" key="3">
    <source>
        <dbReference type="EMBL" id="KAF9319979.1"/>
    </source>
</evidence>
<dbReference type="PIRSF" id="PIRSF037226">
    <property type="entry name" value="Amidohydrolase_ACY1L2_prd"/>
    <property type="match status" value="1"/>
</dbReference>
<dbReference type="Gene3D" id="3.30.70.360">
    <property type="match status" value="1"/>
</dbReference>
<dbReference type="NCBIfam" id="TIGR01891">
    <property type="entry name" value="amidohydrolases"/>
    <property type="match status" value="1"/>
</dbReference>
<dbReference type="InterPro" id="IPR036264">
    <property type="entry name" value="Bact_exopeptidase_dim_dom"/>
</dbReference>
<dbReference type="PANTHER" id="PTHR30575">
    <property type="entry name" value="PEPTIDASE M20"/>
    <property type="match status" value="1"/>
</dbReference>